<organism evidence="1 2">
    <name type="scientific">Rangifer tarandus platyrhynchus</name>
    <name type="common">Svalbard reindeer</name>
    <dbReference type="NCBI Taxonomy" id="3082113"/>
    <lineage>
        <taxon>Eukaryota</taxon>
        <taxon>Metazoa</taxon>
        <taxon>Chordata</taxon>
        <taxon>Craniata</taxon>
        <taxon>Vertebrata</taxon>
        <taxon>Euteleostomi</taxon>
        <taxon>Mammalia</taxon>
        <taxon>Eutheria</taxon>
        <taxon>Laurasiatheria</taxon>
        <taxon>Artiodactyla</taxon>
        <taxon>Ruminantia</taxon>
        <taxon>Pecora</taxon>
        <taxon>Cervidae</taxon>
        <taxon>Odocoileinae</taxon>
        <taxon>Rangifer</taxon>
    </lineage>
</organism>
<dbReference type="EMBL" id="OX596086">
    <property type="protein sequence ID" value="CAM9921437.1"/>
    <property type="molecule type" value="Genomic_DNA"/>
</dbReference>
<evidence type="ECO:0000313" key="1">
    <source>
        <dbReference type="EMBL" id="CAM9921437.1"/>
    </source>
</evidence>
<sequence>MLPGSGRSPGGGHGNPLQYSCLENPMDREAWQPTVHRVVKSWTQLSDLVYAHTHTYTHAHILNDNALISLVNFYTQYQCYVNIAVSVCTGYHIWCIIMS</sequence>
<dbReference type="Proteomes" id="UP001162501">
    <property type="component" value="Chromosome 2"/>
</dbReference>
<reference evidence="1" key="2">
    <citation type="submission" date="2025-03" db="EMBL/GenBank/DDBJ databases">
        <authorList>
            <consortium name="ELIXIR-Norway"/>
            <consortium name="Elixir Norway"/>
        </authorList>
    </citation>
    <scope>NUCLEOTIDE SEQUENCE</scope>
</reference>
<protein>
    <submittedName>
        <fullName evidence="1">Uncharacterized protein</fullName>
    </submittedName>
</protein>
<reference evidence="1" key="1">
    <citation type="submission" date="2023-05" db="EMBL/GenBank/DDBJ databases">
        <authorList>
            <consortium name="ELIXIR-Norway"/>
        </authorList>
    </citation>
    <scope>NUCLEOTIDE SEQUENCE</scope>
</reference>
<evidence type="ECO:0000313" key="2">
    <source>
        <dbReference type="Proteomes" id="UP001162501"/>
    </source>
</evidence>
<name>A0AC59YRK9_RANTA</name>
<gene>
    <name evidence="1" type="ORF">MRATA1EN22A_LOCUS9392</name>
</gene>
<proteinExistence type="predicted"/>
<accession>A0AC59YRK9</accession>